<evidence type="ECO:0000256" key="3">
    <source>
        <dbReference type="ARBA" id="ARBA00023163"/>
    </source>
</evidence>
<organism evidence="6 7">
    <name type="scientific">Saprolegnia parasitica (strain CBS 223.65)</name>
    <dbReference type="NCBI Taxonomy" id="695850"/>
    <lineage>
        <taxon>Eukaryota</taxon>
        <taxon>Sar</taxon>
        <taxon>Stramenopiles</taxon>
        <taxon>Oomycota</taxon>
        <taxon>Saprolegniomycetes</taxon>
        <taxon>Saprolegniales</taxon>
        <taxon>Saprolegniaceae</taxon>
        <taxon>Saprolegnia</taxon>
    </lineage>
</organism>
<evidence type="ECO:0000313" key="6">
    <source>
        <dbReference type="EMBL" id="KDO25275.1"/>
    </source>
</evidence>
<sequence length="99" mass="11610">MADLQPILNIPTHQLRKFFRFPLREAAARLHSTEGAVIHLCRRRGFTKWPYRQLTYLKRQMLSLRNAIAQVDGPTVMAADRLAQLKGQYKEIKYWTQGL</sequence>
<evidence type="ECO:0000313" key="7">
    <source>
        <dbReference type="Proteomes" id="UP000030745"/>
    </source>
</evidence>
<dbReference type="PROSITE" id="PS51519">
    <property type="entry name" value="RWP_RK"/>
    <property type="match status" value="1"/>
</dbReference>
<accession>A0A067C801</accession>
<reference evidence="6 7" key="1">
    <citation type="journal article" date="2013" name="PLoS Genet.">
        <title>Distinctive expansion of potential virulence genes in the genome of the oomycete fish pathogen Saprolegnia parasitica.</title>
        <authorList>
            <person name="Jiang R.H."/>
            <person name="de Bruijn I."/>
            <person name="Haas B.J."/>
            <person name="Belmonte R."/>
            <person name="Lobach L."/>
            <person name="Christie J."/>
            <person name="van den Ackerveken G."/>
            <person name="Bottin A."/>
            <person name="Bulone V."/>
            <person name="Diaz-Moreno S.M."/>
            <person name="Dumas B."/>
            <person name="Fan L."/>
            <person name="Gaulin E."/>
            <person name="Govers F."/>
            <person name="Grenville-Briggs L.J."/>
            <person name="Horner N.R."/>
            <person name="Levin J.Z."/>
            <person name="Mammella M."/>
            <person name="Meijer H.J."/>
            <person name="Morris P."/>
            <person name="Nusbaum C."/>
            <person name="Oome S."/>
            <person name="Phillips A.J."/>
            <person name="van Rooyen D."/>
            <person name="Rzeszutek E."/>
            <person name="Saraiva M."/>
            <person name="Secombes C.J."/>
            <person name="Seidl M.F."/>
            <person name="Snel B."/>
            <person name="Stassen J.H."/>
            <person name="Sykes S."/>
            <person name="Tripathy S."/>
            <person name="van den Berg H."/>
            <person name="Vega-Arreguin J.C."/>
            <person name="Wawra S."/>
            <person name="Young S.K."/>
            <person name="Zeng Q."/>
            <person name="Dieguez-Uribeondo J."/>
            <person name="Russ C."/>
            <person name="Tyler B.M."/>
            <person name="van West P."/>
        </authorList>
    </citation>
    <scope>NUCLEOTIDE SEQUENCE [LARGE SCALE GENOMIC DNA]</scope>
    <source>
        <strain evidence="6 7">CBS 223.65</strain>
    </source>
</reference>
<dbReference type="OrthoDB" id="6270329at2759"/>
<dbReference type="EMBL" id="KK583233">
    <property type="protein sequence ID" value="KDO25275.1"/>
    <property type="molecule type" value="Genomic_DNA"/>
</dbReference>
<evidence type="ECO:0000259" key="5">
    <source>
        <dbReference type="PROSITE" id="PS51519"/>
    </source>
</evidence>
<dbReference type="Proteomes" id="UP000030745">
    <property type="component" value="Unassembled WGS sequence"/>
</dbReference>
<keyword evidence="3" id="KW-0804">Transcription</keyword>
<keyword evidence="1" id="KW-0805">Transcription regulation</keyword>
<dbReference type="RefSeq" id="XP_012203935.1">
    <property type="nucleotide sequence ID" value="XM_012348545.1"/>
</dbReference>
<evidence type="ECO:0000256" key="2">
    <source>
        <dbReference type="ARBA" id="ARBA00023125"/>
    </source>
</evidence>
<evidence type="ECO:0000256" key="1">
    <source>
        <dbReference type="ARBA" id="ARBA00023015"/>
    </source>
</evidence>
<proteinExistence type="predicted"/>
<dbReference type="AlphaFoldDB" id="A0A067C801"/>
<dbReference type="InterPro" id="IPR003035">
    <property type="entry name" value="RWP-RK_dom"/>
</dbReference>
<dbReference type="GeneID" id="24131300"/>
<dbReference type="KEGG" id="spar:SPRG_09104"/>
<name>A0A067C801_SAPPC</name>
<keyword evidence="7" id="KW-1185">Reference proteome</keyword>
<evidence type="ECO:0000256" key="4">
    <source>
        <dbReference type="ARBA" id="ARBA00023242"/>
    </source>
</evidence>
<dbReference type="VEuPathDB" id="FungiDB:SPRG_09104"/>
<dbReference type="STRING" id="695850.A0A067C801"/>
<keyword evidence="2" id="KW-0238">DNA-binding</keyword>
<feature type="domain" description="RWP-RK" evidence="5">
    <location>
        <begin position="1"/>
        <end position="77"/>
    </location>
</feature>
<gene>
    <name evidence="6" type="ORF">SPRG_09104</name>
</gene>
<protein>
    <recommendedName>
        <fullName evidence="5">RWP-RK domain-containing protein</fullName>
    </recommendedName>
</protein>
<dbReference type="GO" id="GO:0003677">
    <property type="term" value="F:DNA binding"/>
    <property type="evidence" value="ECO:0007669"/>
    <property type="project" value="UniProtKB-KW"/>
</dbReference>
<dbReference type="Pfam" id="PF02042">
    <property type="entry name" value="RWP-RK"/>
    <property type="match status" value="1"/>
</dbReference>
<keyword evidence="4" id="KW-0539">Nucleus</keyword>